<dbReference type="CDD" id="cd06503">
    <property type="entry name" value="ATP-synt_Fo_b"/>
    <property type="match status" value="1"/>
</dbReference>
<dbReference type="InterPro" id="IPR011990">
    <property type="entry name" value="TPR-like_helical_dom_sf"/>
</dbReference>
<dbReference type="PANTHER" id="PTHR45641:SF19">
    <property type="entry name" value="NEPHROCYSTIN-3"/>
    <property type="match status" value="1"/>
</dbReference>
<dbReference type="InterPro" id="IPR019734">
    <property type="entry name" value="TPR_rpt"/>
</dbReference>
<evidence type="ECO:0000256" key="3">
    <source>
        <dbReference type="SAM" id="MobiDB-lite"/>
    </source>
</evidence>
<proteinExistence type="predicted"/>
<evidence type="ECO:0000313" key="5">
    <source>
        <dbReference type="Proteomes" id="UP000323011"/>
    </source>
</evidence>
<dbReference type="SMART" id="SM00028">
    <property type="entry name" value="TPR"/>
    <property type="match status" value="10"/>
</dbReference>
<accession>A0A5A8C834</accession>
<name>A0A5A8C834_CAFRO</name>
<dbReference type="EMBL" id="VLTN01000045">
    <property type="protein sequence ID" value="KAA0149213.1"/>
    <property type="molecule type" value="Genomic_DNA"/>
</dbReference>
<evidence type="ECO:0000313" key="4">
    <source>
        <dbReference type="EMBL" id="KAA0149213.1"/>
    </source>
</evidence>
<dbReference type="SUPFAM" id="SSF48452">
    <property type="entry name" value="TPR-like"/>
    <property type="match status" value="3"/>
</dbReference>
<dbReference type="PANTHER" id="PTHR45641">
    <property type="entry name" value="TETRATRICOPEPTIDE REPEAT PROTEIN (AFU_ORTHOLOGUE AFUA_6G03870)"/>
    <property type="match status" value="1"/>
</dbReference>
<keyword evidence="1" id="KW-0677">Repeat</keyword>
<evidence type="ECO:0000256" key="1">
    <source>
        <dbReference type="ARBA" id="ARBA00022737"/>
    </source>
</evidence>
<feature type="region of interest" description="Disordered" evidence="3">
    <location>
        <begin position="201"/>
        <end position="250"/>
    </location>
</feature>
<protein>
    <recommendedName>
        <fullName evidence="6">Clu domain-containing protein</fullName>
    </recommendedName>
</protein>
<dbReference type="Proteomes" id="UP000323011">
    <property type="component" value="Unassembled WGS sequence"/>
</dbReference>
<dbReference type="InterPro" id="IPR000629">
    <property type="entry name" value="RNA-helicase_DEAD-box_CS"/>
</dbReference>
<organism evidence="4 5">
    <name type="scientific">Cafeteria roenbergensis</name>
    <name type="common">Marine flagellate</name>
    <dbReference type="NCBI Taxonomy" id="33653"/>
    <lineage>
        <taxon>Eukaryota</taxon>
        <taxon>Sar</taxon>
        <taxon>Stramenopiles</taxon>
        <taxon>Bigyra</taxon>
        <taxon>Opalozoa</taxon>
        <taxon>Bicosoecida</taxon>
        <taxon>Cafeteriaceae</taxon>
        <taxon>Cafeteria</taxon>
    </lineage>
</organism>
<dbReference type="Gene3D" id="1.25.40.10">
    <property type="entry name" value="Tetratricopeptide repeat domain"/>
    <property type="match status" value="3"/>
</dbReference>
<keyword evidence="2" id="KW-0802">TPR repeat</keyword>
<comment type="caution">
    <text evidence="4">The sequence shown here is derived from an EMBL/GenBank/DDBJ whole genome shotgun (WGS) entry which is preliminary data.</text>
</comment>
<gene>
    <name evidence="4" type="ORF">FNF29_06100</name>
</gene>
<evidence type="ECO:0008006" key="6">
    <source>
        <dbReference type="Google" id="ProtNLM"/>
    </source>
</evidence>
<evidence type="ECO:0000256" key="2">
    <source>
        <dbReference type="ARBA" id="ARBA00022803"/>
    </source>
</evidence>
<dbReference type="Pfam" id="PF13424">
    <property type="entry name" value="TPR_12"/>
    <property type="match status" value="4"/>
</dbReference>
<reference evidence="4 5" key="1">
    <citation type="submission" date="2019-07" db="EMBL/GenBank/DDBJ databases">
        <title>Genomes of Cafeteria roenbergensis.</title>
        <authorList>
            <person name="Fischer M.G."/>
            <person name="Hackl T."/>
            <person name="Roman M."/>
        </authorList>
    </citation>
    <scope>NUCLEOTIDE SEQUENCE [LARGE SCALE GENOMIC DNA]</scope>
    <source>
        <strain evidence="4 5">BVI</strain>
    </source>
</reference>
<dbReference type="PROSITE" id="PS00039">
    <property type="entry name" value="DEAD_ATP_HELICASE"/>
    <property type="match status" value="1"/>
</dbReference>
<sequence>MLCKPYNLTVRLCSLVLHDSTGGARPVLVRPLSSAASETDSLVLSTDAEQWAADHLTQEEARTDAIDLALGVLSFSFVSPEVARARLELGQDFFKSITRLRAAKGLRSADNENIVELLGRLGTASMELAHCTDINAVFQHARVTLAMPGGEAQLAKWHRLGHLQSVAGGFAEVMAKPSALATVEGHAKKLLLEAKREAEEQAAKEKREAEEQAAKEKREAEEQAAKEKREAEEQAAKEKREAEEQAAARESRRTVLGMLDAAIGVVHKDLLEATAAQLPERGDQSVEDFVFAQMQQPGGLSAAVRMAASSPEELSVVPQAVEQPWWLLWPGSEARKWLASRMAGDIAALTQPTNRLGETNGRAVFGPRGVGKTSMLAAGAVAAGVFSRIPSLPEGSRMIVPVYLNMGSAAYLYERHESAAEHGGAWLRCGSPLMMLMDRAVQLAGFKPRIDVDPDARKWVGSSWWSGPWEAGKFLQEHNLSMFLVIDEADEPYKSGGQFAKELRAFIDQKWNMCYYVSGSAARMRDLLYRPRKLEGSGMYHWEDFKRCDMHSDKLAAQPALPPIQHLDEFAEAIKCIGAEFAAPKLFRAACEWRSTETTRLRFAELVLQHGGVLRSLVADKEGTGTKLPLFKMRSDISVEPARLDIARIFYDRLIREWPGLKSESVVGMLASDSLGSVADVGIEFAELVATINERVASSHGLQREVVAATEVESTLSTLSDTGVLTLSGSFWAPASWTSVLAILLSVEGKVELPYEQRVHLRYPTIGSTTTEPAMADAFVKRGQQSTVFVNEAGHQPSAELLASLWKSMRALGRTDSQGLPAIEQVKWPKNEEGNFADWKLDSFLGPTPDSGVDVVILTTTDCERSPPMQHLVLLQVKTSAAREDKTIPNLEKVGNIVDGFSRQLKSCPGLCHPAPENQVMADRGAVPVVAVPGFDVPPRVEQPAAAGAPRPETVGDKASRLRNKPTLTAHDHLERLEELAGVRRAFQRITEGAADAIARAFHDAKQRKRCGDARTLQDITQECMGRLRGGKTLKVVEGGLAGGVKVADPSTGAFFKIADEPGNLYGGSSVMADKAAKHELAMLTHLHEADAARLLTVPLASCVDVTVRDAAGRPERVYRVQGFSRHAVGNDTLRVGSGDGGITTHVCAELDGVAEELAAGLHLSESWLLPIKEVFTRHEYRRVRGDRDPDGFPRLGPATDALLESVGAGRHAAASSGVCAQVEAEHGVVLDPLRPVHAEHSATVARDAGGVPSRLPFDVELHALPWGEVVLLDTHRLCIPDVTGGGAAAGGQVAVVWAAAPVALSGADGGGGRAAVDTWTSSSVLRVVGLPEGGSSDAALATLAAREAGLLTVATAPVWSVVELGPVASCCGVAVLQSSDGAIRVLLPRPEQYWRAAYLTALFRPEAAAVLREAGAEPVSPDAVMTSGGDAAGHAVDRLVAAGRVLLGADNVARAADAVQERLVACLRAGQADDVASMRRVVKVGLHCRGLGLRHAWRVLGAVLDRERGGVGLPPSALRAAVADIYASSVGEEHPRFAGTLYTMAQCRMVKGEHDTALGLLERCRGIQASSVGEEHPSFAGMLYTMAQCRRAKGEYDAALGLLERCRDIQASPVGEEHPTFANTLASMAQCQMARSKNDAALDLLERCRDIYASSLGEEHPTFAGTLYTMAQCRRAKGQCDAALGLLERCRDIYASSLGEEHPSFASTLYTMALCRRDKGEYDAALKLLEQCRDIYVSSLGKVHPSFANTLCTMAQCRMHKGEYDAALELLERCRDIYVSSVSEAHPRVANTLCTMAQCRMLKGDYDAALDLLERCRGIYVSSLGEVHPSFANTLCTMAQCRMHKGDYDAALDLLERCRGIYVSSLGEVHPSFANTLCTMAQCRMHTGEYDAALELLERCRGIQASSVGEEHPSFANTLYTMAQCWMEKGEHGTALDLLTRCSVIFAMSFSEEHPYVLNARRAIEACLQ</sequence>
<keyword evidence="5" id="KW-1185">Reference proteome</keyword>